<evidence type="ECO:0000313" key="1">
    <source>
        <dbReference type="EMBL" id="CAF9925388.1"/>
    </source>
</evidence>
<protein>
    <submittedName>
        <fullName evidence="1">Uncharacterized protein</fullName>
    </submittedName>
</protein>
<gene>
    <name evidence="1" type="ORF">IMSHALPRED_006460</name>
</gene>
<organism evidence="1 2">
    <name type="scientific">Imshaugia aleurites</name>
    <dbReference type="NCBI Taxonomy" id="172621"/>
    <lineage>
        <taxon>Eukaryota</taxon>
        <taxon>Fungi</taxon>
        <taxon>Dikarya</taxon>
        <taxon>Ascomycota</taxon>
        <taxon>Pezizomycotina</taxon>
        <taxon>Lecanoromycetes</taxon>
        <taxon>OSLEUM clade</taxon>
        <taxon>Lecanoromycetidae</taxon>
        <taxon>Lecanorales</taxon>
        <taxon>Lecanorineae</taxon>
        <taxon>Parmeliaceae</taxon>
        <taxon>Imshaugia</taxon>
    </lineage>
</organism>
<dbReference type="AlphaFoldDB" id="A0A8H3INB5"/>
<evidence type="ECO:0000313" key="2">
    <source>
        <dbReference type="Proteomes" id="UP000664534"/>
    </source>
</evidence>
<dbReference type="EMBL" id="CAJPDT010000039">
    <property type="protein sequence ID" value="CAF9925388.1"/>
    <property type="molecule type" value="Genomic_DNA"/>
</dbReference>
<accession>A0A8H3INB5</accession>
<dbReference type="OrthoDB" id="5365789at2759"/>
<sequence length="339" mass="36796">MRVKLLSLPCVCYICSICAIAIIPQLSLVNKTAISNVLVNPSSLSLSTPDTPAGFQAPLTFDKTQPLNAFNLWRSALAAMYELAAKGWNDHLTAKAWVLAISGFNVDAIILADEPVLVKVGYIIIAFYNAVNAMFQLQPGFFRCDTDFILHGRKIGSMEIFSEASRPGANFGNATSGNNTVNSLTATAPQVDSEVVNAAISKHRGSNILRGTSVDPDDPKLTIEFEDGRPVPRQDLWTSVLDGMATAAQYDAGARCQFITAVSISGNLAIHINEVSNHLLSYRVAMKTFRLVALLSMSSRKYVEQEISMFYDGIKLAEGYVLKLSNAALEVGNEPMSHE</sequence>
<keyword evidence="2" id="KW-1185">Reference proteome</keyword>
<comment type="caution">
    <text evidence="1">The sequence shown here is derived from an EMBL/GenBank/DDBJ whole genome shotgun (WGS) entry which is preliminary data.</text>
</comment>
<dbReference type="Proteomes" id="UP000664534">
    <property type="component" value="Unassembled WGS sequence"/>
</dbReference>
<reference evidence="1" key="1">
    <citation type="submission" date="2021-03" db="EMBL/GenBank/DDBJ databases">
        <authorList>
            <person name="Tagirdzhanova G."/>
        </authorList>
    </citation>
    <scope>NUCLEOTIDE SEQUENCE</scope>
</reference>
<name>A0A8H3INB5_9LECA</name>
<proteinExistence type="predicted"/>